<sequence>MFSRSIFAPSEVLTNKGRSCLVWCFPPHPRKVLVKFMVRERRKIGGGKEGRREEERKEGRILKKKQKGKGKRKRKRKFSKIKRKIGGEEEGRREEERKEGRKDFEKERERKKKEKEKLTKLKGEKEVQKEGRREGKKEDWRGGGKEGIVQRRGTERIRGLEDKIYDERLQELGIYSLREEKDQGRGSSYSPKHLKARQEAADGRIKAT</sequence>
<feature type="compositionally biased region" description="Basic and acidic residues" evidence="1">
    <location>
        <begin position="46"/>
        <end position="61"/>
    </location>
</feature>
<feature type="non-terminal residue" evidence="2">
    <location>
        <position position="1"/>
    </location>
</feature>
<dbReference type="AlphaFoldDB" id="V8NCF1"/>
<name>V8NCF1_OPHHA</name>
<evidence type="ECO:0000313" key="3">
    <source>
        <dbReference type="Proteomes" id="UP000018936"/>
    </source>
</evidence>
<reference evidence="2 3" key="1">
    <citation type="journal article" date="2013" name="Proc. Natl. Acad. Sci. U.S.A.">
        <title>The king cobra genome reveals dynamic gene evolution and adaptation in the snake venom system.</title>
        <authorList>
            <person name="Vonk F.J."/>
            <person name="Casewell N.R."/>
            <person name="Henkel C.V."/>
            <person name="Heimberg A.M."/>
            <person name="Jansen H.J."/>
            <person name="McCleary R.J."/>
            <person name="Kerkkamp H.M."/>
            <person name="Vos R.A."/>
            <person name="Guerreiro I."/>
            <person name="Calvete J.J."/>
            <person name="Wuster W."/>
            <person name="Woods A.E."/>
            <person name="Logan J.M."/>
            <person name="Harrison R.A."/>
            <person name="Castoe T.A."/>
            <person name="de Koning A.P."/>
            <person name="Pollock D.D."/>
            <person name="Yandell M."/>
            <person name="Calderon D."/>
            <person name="Renjifo C."/>
            <person name="Currier R.B."/>
            <person name="Salgado D."/>
            <person name="Pla D."/>
            <person name="Sanz L."/>
            <person name="Hyder A.S."/>
            <person name="Ribeiro J.M."/>
            <person name="Arntzen J.W."/>
            <person name="van den Thillart G.E."/>
            <person name="Boetzer M."/>
            <person name="Pirovano W."/>
            <person name="Dirks R.P."/>
            <person name="Spaink H.P."/>
            <person name="Duboule D."/>
            <person name="McGlinn E."/>
            <person name="Kini R.M."/>
            <person name="Richardson M.K."/>
        </authorList>
    </citation>
    <scope>NUCLEOTIDE SEQUENCE</scope>
    <source>
        <tissue evidence="2">Blood</tissue>
    </source>
</reference>
<evidence type="ECO:0000313" key="2">
    <source>
        <dbReference type="EMBL" id="ETE59247.1"/>
    </source>
</evidence>
<dbReference type="Proteomes" id="UP000018936">
    <property type="component" value="Unassembled WGS sequence"/>
</dbReference>
<protein>
    <submittedName>
        <fullName evidence="2">Pxr1</fullName>
    </submittedName>
</protein>
<proteinExistence type="predicted"/>
<feature type="compositionally biased region" description="Basic and acidic residues" evidence="1">
    <location>
        <begin position="85"/>
        <end position="108"/>
    </location>
</feature>
<accession>V8NCF1</accession>
<dbReference type="EMBL" id="AZIM01005731">
    <property type="protein sequence ID" value="ETE59247.1"/>
    <property type="molecule type" value="Genomic_DNA"/>
</dbReference>
<evidence type="ECO:0000256" key="1">
    <source>
        <dbReference type="SAM" id="MobiDB-lite"/>
    </source>
</evidence>
<keyword evidence="3" id="KW-1185">Reference proteome</keyword>
<feature type="region of interest" description="Disordered" evidence="1">
    <location>
        <begin position="176"/>
        <end position="208"/>
    </location>
</feature>
<organism evidence="2 3">
    <name type="scientific">Ophiophagus hannah</name>
    <name type="common">King cobra</name>
    <name type="synonym">Naja hannah</name>
    <dbReference type="NCBI Taxonomy" id="8665"/>
    <lineage>
        <taxon>Eukaryota</taxon>
        <taxon>Metazoa</taxon>
        <taxon>Chordata</taxon>
        <taxon>Craniata</taxon>
        <taxon>Vertebrata</taxon>
        <taxon>Euteleostomi</taxon>
        <taxon>Lepidosauria</taxon>
        <taxon>Squamata</taxon>
        <taxon>Bifurcata</taxon>
        <taxon>Unidentata</taxon>
        <taxon>Episquamata</taxon>
        <taxon>Toxicofera</taxon>
        <taxon>Serpentes</taxon>
        <taxon>Colubroidea</taxon>
        <taxon>Elapidae</taxon>
        <taxon>Elapinae</taxon>
        <taxon>Ophiophagus</taxon>
    </lineage>
</organism>
<feature type="compositionally biased region" description="Basic residues" evidence="1">
    <location>
        <begin position="62"/>
        <end position="84"/>
    </location>
</feature>
<comment type="caution">
    <text evidence="2">The sequence shown here is derived from an EMBL/GenBank/DDBJ whole genome shotgun (WGS) entry which is preliminary data.</text>
</comment>
<feature type="compositionally biased region" description="Basic and acidic residues" evidence="1">
    <location>
        <begin position="196"/>
        <end position="208"/>
    </location>
</feature>
<feature type="compositionally biased region" description="Basic and acidic residues" evidence="1">
    <location>
        <begin position="115"/>
        <end position="155"/>
    </location>
</feature>
<feature type="region of interest" description="Disordered" evidence="1">
    <location>
        <begin position="43"/>
        <end position="155"/>
    </location>
</feature>
<gene>
    <name evidence="2" type="primary">PXR1</name>
    <name evidence="2" type="ORF">L345_15027</name>
</gene>